<dbReference type="AlphaFoldDB" id="A0A084G9H3"/>
<dbReference type="KEGG" id="sapo:SAPIO_CDS4202"/>
<keyword evidence="5 7" id="KW-1133">Transmembrane helix</keyword>
<dbReference type="VEuPathDB" id="FungiDB:SAPIO_CDS4202"/>
<dbReference type="PANTHER" id="PTHR11101:SF80">
    <property type="entry name" value="PHOSPHATE TRANSPORTER"/>
    <property type="match status" value="1"/>
</dbReference>
<dbReference type="GO" id="GO:0005315">
    <property type="term" value="F:phosphate transmembrane transporter activity"/>
    <property type="evidence" value="ECO:0007669"/>
    <property type="project" value="InterPro"/>
</dbReference>
<keyword evidence="6 7" id="KW-0472">Membrane</keyword>
<dbReference type="OMA" id="TPPPWWI"/>
<evidence type="ECO:0000256" key="4">
    <source>
        <dbReference type="ARBA" id="ARBA00022692"/>
    </source>
</evidence>
<evidence type="ECO:0000313" key="9">
    <source>
        <dbReference type="Proteomes" id="UP000028545"/>
    </source>
</evidence>
<evidence type="ECO:0000256" key="3">
    <source>
        <dbReference type="ARBA" id="ARBA00022592"/>
    </source>
</evidence>
<evidence type="ECO:0000256" key="2">
    <source>
        <dbReference type="ARBA" id="ARBA00022448"/>
    </source>
</evidence>
<evidence type="ECO:0000256" key="1">
    <source>
        <dbReference type="ARBA" id="ARBA00004141"/>
    </source>
</evidence>
<dbReference type="Pfam" id="PF01384">
    <property type="entry name" value="PHO4"/>
    <property type="match status" value="1"/>
</dbReference>
<evidence type="ECO:0000256" key="7">
    <source>
        <dbReference type="RuleBase" id="RU363058"/>
    </source>
</evidence>
<evidence type="ECO:0000256" key="5">
    <source>
        <dbReference type="ARBA" id="ARBA00022989"/>
    </source>
</evidence>
<feature type="transmembrane region" description="Helical" evidence="7">
    <location>
        <begin position="118"/>
        <end position="139"/>
    </location>
</feature>
<reference evidence="8 9" key="1">
    <citation type="journal article" date="2014" name="Genome Announc.">
        <title>Draft genome sequence of the pathogenic fungus Scedosporium apiospermum.</title>
        <authorList>
            <person name="Vandeputte P."/>
            <person name="Ghamrawi S."/>
            <person name="Rechenmann M."/>
            <person name="Iltis A."/>
            <person name="Giraud S."/>
            <person name="Fleury M."/>
            <person name="Thornton C."/>
            <person name="Delhaes L."/>
            <person name="Meyer W."/>
            <person name="Papon N."/>
            <person name="Bouchara J.P."/>
        </authorList>
    </citation>
    <scope>NUCLEOTIDE SEQUENCE [LARGE SCALE GENOMIC DNA]</scope>
    <source>
        <strain evidence="8 9">IHEM 14462</strain>
    </source>
</reference>
<comment type="function">
    <text evidence="7">Sodium-phosphate symporter.</text>
</comment>
<dbReference type="RefSeq" id="XP_016643784.1">
    <property type="nucleotide sequence ID" value="XM_016786808.1"/>
</dbReference>
<dbReference type="GO" id="GO:0035435">
    <property type="term" value="P:phosphate ion transmembrane transport"/>
    <property type="evidence" value="ECO:0007669"/>
    <property type="project" value="TreeGrafter"/>
</dbReference>
<keyword evidence="3 7" id="KW-0592">Phosphate transport</keyword>
<proteinExistence type="inferred from homology"/>
<accession>A0A084G9H3</accession>
<comment type="subcellular location">
    <subcellularLocation>
        <location evidence="1 7">Membrane</location>
        <topology evidence="1 7">Multi-pass membrane protein</topology>
    </subcellularLocation>
</comment>
<feature type="transmembrane region" description="Helical" evidence="7">
    <location>
        <begin position="187"/>
        <end position="212"/>
    </location>
</feature>
<comment type="similarity">
    <text evidence="7">Belongs to the inorganic phosphate transporter (PiT) (TC 2.A.20) family.</text>
</comment>
<keyword evidence="2 7" id="KW-0813">Transport</keyword>
<keyword evidence="9" id="KW-1185">Reference proteome</keyword>
<comment type="caution">
    <text evidence="8">The sequence shown here is derived from an EMBL/GenBank/DDBJ whole genome shotgun (WGS) entry which is preliminary data.</text>
</comment>
<dbReference type="EMBL" id="JOWA01000090">
    <property type="protein sequence ID" value="KEZ43985.1"/>
    <property type="molecule type" value="Genomic_DNA"/>
</dbReference>
<organism evidence="8 9">
    <name type="scientific">Pseudallescheria apiosperma</name>
    <name type="common">Scedosporium apiospermum</name>
    <dbReference type="NCBI Taxonomy" id="563466"/>
    <lineage>
        <taxon>Eukaryota</taxon>
        <taxon>Fungi</taxon>
        <taxon>Dikarya</taxon>
        <taxon>Ascomycota</taxon>
        <taxon>Pezizomycotina</taxon>
        <taxon>Sordariomycetes</taxon>
        <taxon>Hypocreomycetidae</taxon>
        <taxon>Microascales</taxon>
        <taxon>Microascaceae</taxon>
        <taxon>Scedosporium</taxon>
    </lineage>
</organism>
<dbReference type="PANTHER" id="PTHR11101">
    <property type="entry name" value="PHOSPHATE TRANSPORTER"/>
    <property type="match status" value="1"/>
</dbReference>
<evidence type="ECO:0000313" key="8">
    <source>
        <dbReference type="EMBL" id="KEZ43985.1"/>
    </source>
</evidence>
<feature type="transmembrane region" description="Helical" evidence="7">
    <location>
        <begin position="224"/>
        <end position="249"/>
    </location>
</feature>
<dbReference type="OrthoDB" id="260807at2759"/>
<feature type="transmembrane region" description="Helical" evidence="7">
    <location>
        <begin position="86"/>
        <end position="106"/>
    </location>
</feature>
<gene>
    <name evidence="8" type="ORF">SAPIO_CDS4202</name>
</gene>
<feature type="transmembrane region" description="Helical" evidence="7">
    <location>
        <begin position="469"/>
        <end position="488"/>
    </location>
</feature>
<keyword evidence="4 7" id="KW-0812">Transmembrane</keyword>
<dbReference type="GO" id="GO:0016020">
    <property type="term" value="C:membrane"/>
    <property type="evidence" value="ECO:0007669"/>
    <property type="project" value="UniProtKB-SubCell"/>
</dbReference>
<name>A0A084G9H3_PSEDA</name>
<dbReference type="InterPro" id="IPR001204">
    <property type="entry name" value="Phos_transporter"/>
</dbReference>
<dbReference type="HOGENOM" id="CLU_015355_3_0_1"/>
<feature type="transmembrane region" description="Helical" evidence="7">
    <location>
        <begin position="151"/>
        <end position="175"/>
    </location>
</feature>
<feature type="transmembrane region" description="Helical" evidence="7">
    <location>
        <begin position="6"/>
        <end position="26"/>
    </location>
</feature>
<dbReference type="Proteomes" id="UP000028545">
    <property type="component" value="Unassembled WGS sequence"/>
</dbReference>
<dbReference type="GeneID" id="27723274"/>
<feature type="transmembrane region" description="Helical" evidence="7">
    <location>
        <begin position="559"/>
        <end position="583"/>
    </location>
</feature>
<evidence type="ECO:0000256" key="6">
    <source>
        <dbReference type="ARBA" id="ARBA00023136"/>
    </source>
</evidence>
<protein>
    <recommendedName>
        <fullName evidence="7">Phosphate transporter</fullName>
    </recommendedName>
</protein>
<sequence>MTLHQYDYIFAIGTIFAFLDAWNIGANDVANSWANAVASRSVSYIQAMLIASVMEFTGATAVGARVADTIRTKIVDTTLYRDDPAILMLGMCCAVIGSSCFLTMATKLGLPISTTHSILGGVLGMGVATVGAGGVLWVGKGSGTDKITGGVVQVFLGWIISPILAGVIAAALFLLSKYAVLVRKNPALRGLTLVPVFFSVTAMLITMLLVWKGGSYKVNLPDEAIPGVIVGVGIAFGILTAIFLVPWLYRYIVLGDWQLRWYHMFQGPLVLRRGEIPPTPAGFKGLVRDFYEGRLTKEQLDAKRTAEVASGGSPGQDDLITNSAEKGIFSSEAQSAPIKGDSSDAGVVVDEPAQIKSLVGPKPEGLPWHHKSMLWWYFKFALFHGVDKDVVNSQNEKSALGGDVEEMHTRAERYDNKAEFLFTFMQVSTNAAMAFTHGANDVSNCIGPYSAIYQIWKEGRLPADGKSPVPLWILFFGGVGIIVGLWTYGYNVMRNLGNRLTLQSPSRGFSVSLGSVATVILATRLKLPVSTTQCITGATVGVGLCNGEWRAVNWRMVAWIYFGWFITLPVTGIISGCLMGIIINAPRWGMGNA</sequence>